<evidence type="ECO:0000313" key="2">
    <source>
        <dbReference type="Proteomes" id="UP001276659"/>
    </source>
</evidence>
<keyword evidence="2" id="KW-1185">Reference proteome</keyword>
<proteinExistence type="predicted"/>
<reference evidence="1" key="1">
    <citation type="submission" date="2022-11" db="EMBL/GenBank/DDBJ databases">
        <title>Chromosomal genome sequence assembly and mating type (MAT) locus characterization of the leprose asexual lichenized fungus Lepraria neglecta (Nyl.) Erichsen.</title>
        <authorList>
            <person name="Allen J.L."/>
            <person name="Pfeffer B."/>
        </authorList>
    </citation>
    <scope>NUCLEOTIDE SEQUENCE</scope>
    <source>
        <strain evidence="1">Allen 5258</strain>
    </source>
</reference>
<dbReference type="Pfam" id="PF05721">
    <property type="entry name" value="PhyH"/>
    <property type="match status" value="1"/>
</dbReference>
<organism evidence="1 2">
    <name type="scientific">Lepraria neglecta</name>
    <dbReference type="NCBI Taxonomy" id="209136"/>
    <lineage>
        <taxon>Eukaryota</taxon>
        <taxon>Fungi</taxon>
        <taxon>Dikarya</taxon>
        <taxon>Ascomycota</taxon>
        <taxon>Pezizomycotina</taxon>
        <taxon>Lecanoromycetes</taxon>
        <taxon>OSLEUM clade</taxon>
        <taxon>Lecanoromycetidae</taxon>
        <taxon>Lecanorales</taxon>
        <taxon>Lecanorineae</taxon>
        <taxon>Stereocaulaceae</taxon>
        <taxon>Lepraria</taxon>
    </lineage>
</organism>
<dbReference type="SUPFAM" id="SSF51197">
    <property type="entry name" value="Clavaminate synthase-like"/>
    <property type="match status" value="1"/>
</dbReference>
<comment type="caution">
    <text evidence="1">The sequence shown here is derived from an EMBL/GenBank/DDBJ whole genome shotgun (WGS) entry which is preliminary data.</text>
</comment>
<accession>A0AAD9Z6X4</accession>
<dbReference type="InterPro" id="IPR008775">
    <property type="entry name" value="Phytyl_CoA_dOase-like"/>
</dbReference>
<dbReference type="AlphaFoldDB" id="A0AAD9Z6X4"/>
<gene>
    <name evidence="1" type="ORF">OEA41_005900</name>
</gene>
<evidence type="ECO:0000313" key="1">
    <source>
        <dbReference type="EMBL" id="KAK3172576.1"/>
    </source>
</evidence>
<sequence>MGNQTTDIWSIQRAAQSLPPETTRCTRLFGLSVTGRETWLQQRPLLDIIHHFLRTITKPYHWREDGVGNLATDPILSAAATLDIGPGVKAQGLHRDDFIWQKTHEIEQERYLPDSDVGIGLLVAGVKTRAENGATLFVPGSHLWADSRLPKAEEAVPVEMDVREAFLFLAQENQHLWWTREEVQQWSVAAQKQAGYLIDHPFLGYCDETDPIKLFRANDQT</sequence>
<dbReference type="EMBL" id="JASNWA010000007">
    <property type="protein sequence ID" value="KAK3172576.1"/>
    <property type="molecule type" value="Genomic_DNA"/>
</dbReference>
<protein>
    <submittedName>
        <fullName evidence="1">Uncharacterized protein</fullName>
    </submittedName>
</protein>
<dbReference type="Gene3D" id="2.60.120.620">
    <property type="entry name" value="q2cbj1_9rhob like domain"/>
    <property type="match status" value="1"/>
</dbReference>
<dbReference type="Proteomes" id="UP001276659">
    <property type="component" value="Unassembled WGS sequence"/>
</dbReference>
<name>A0AAD9Z6X4_9LECA</name>